<gene>
    <name evidence="2" type="ORF">FHW37_105261</name>
</gene>
<keyword evidence="1" id="KW-1133">Transmembrane helix</keyword>
<evidence type="ECO:0000313" key="2">
    <source>
        <dbReference type="EMBL" id="TWF52162.1"/>
    </source>
</evidence>
<feature type="transmembrane region" description="Helical" evidence="1">
    <location>
        <begin position="15"/>
        <end position="35"/>
    </location>
</feature>
<dbReference type="EMBL" id="VIWP01000005">
    <property type="protein sequence ID" value="TWF52162.1"/>
    <property type="molecule type" value="Genomic_DNA"/>
</dbReference>
<evidence type="ECO:0000313" key="3">
    <source>
        <dbReference type="Proteomes" id="UP000320653"/>
    </source>
</evidence>
<keyword evidence="1" id="KW-0472">Membrane</keyword>
<keyword evidence="1" id="KW-0812">Transmembrane</keyword>
<accession>A0A561QPD5</accession>
<proteinExistence type="predicted"/>
<name>A0A561QPD5_9HYPH</name>
<protein>
    <submittedName>
        <fullName evidence="2">Uncharacterized protein</fullName>
    </submittedName>
</protein>
<evidence type="ECO:0000256" key="1">
    <source>
        <dbReference type="SAM" id="Phobius"/>
    </source>
</evidence>
<dbReference type="Proteomes" id="UP000320653">
    <property type="component" value="Unassembled WGS sequence"/>
</dbReference>
<dbReference type="AlphaFoldDB" id="A0A561QPD5"/>
<organism evidence="2 3">
    <name type="scientific">Neorhizobium alkalisoli</name>
    <dbReference type="NCBI Taxonomy" id="528178"/>
    <lineage>
        <taxon>Bacteria</taxon>
        <taxon>Pseudomonadati</taxon>
        <taxon>Pseudomonadota</taxon>
        <taxon>Alphaproteobacteria</taxon>
        <taxon>Hyphomicrobiales</taxon>
        <taxon>Rhizobiaceae</taxon>
        <taxon>Rhizobium/Agrobacterium group</taxon>
        <taxon>Neorhizobium</taxon>
    </lineage>
</organism>
<sequence length="36" mass="4082">MQQECKDMRFISIDIKFTVVATAILAVTVAPVFFFT</sequence>
<comment type="caution">
    <text evidence="2">The sequence shown here is derived from an EMBL/GenBank/DDBJ whole genome shotgun (WGS) entry which is preliminary data.</text>
</comment>
<keyword evidence="3" id="KW-1185">Reference proteome</keyword>
<reference evidence="2 3" key="1">
    <citation type="submission" date="2019-06" db="EMBL/GenBank/DDBJ databases">
        <title>Sorghum-associated microbial communities from plants grown in Nebraska, USA.</title>
        <authorList>
            <person name="Schachtman D."/>
        </authorList>
    </citation>
    <scope>NUCLEOTIDE SEQUENCE [LARGE SCALE GENOMIC DNA]</scope>
    <source>
        <strain evidence="2 3">1225</strain>
    </source>
</reference>